<organism evidence="1 2">
    <name type="scientific">Streptomyces alanosinicus</name>
    <dbReference type="NCBI Taxonomy" id="68171"/>
    <lineage>
        <taxon>Bacteria</taxon>
        <taxon>Bacillati</taxon>
        <taxon>Actinomycetota</taxon>
        <taxon>Actinomycetes</taxon>
        <taxon>Kitasatosporales</taxon>
        <taxon>Streptomycetaceae</taxon>
        <taxon>Streptomyces</taxon>
    </lineage>
</organism>
<gene>
    <name evidence="1" type="ORF">GCM10010339_07760</name>
</gene>
<dbReference type="RefSeq" id="WP_189948472.1">
    <property type="nucleotide sequence ID" value="NZ_BMVG01000001.1"/>
</dbReference>
<name>A0A919CZE9_9ACTN</name>
<evidence type="ECO:0000313" key="2">
    <source>
        <dbReference type="Proteomes" id="UP000655443"/>
    </source>
</evidence>
<reference evidence="1" key="2">
    <citation type="submission" date="2020-09" db="EMBL/GenBank/DDBJ databases">
        <authorList>
            <person name="Sun Q."/>
            <person name="Ohkuma M."/>
        </authorList>
    </citation>
    <scope>NUCLEOTIDE SEQUENCE</scope>
    <source>
        <strain evidence="1">JCM 4714</strain>
    </source>
</reference>
<sequence length="93" mass="9984">MIPRDVYKSSKTAAVDAHEALRAALLAIGIPKRDLGWLAPRVAPDGRPMVAMGTWNADVVQKVAAHLMASPAYVKTLPDGRVVADHANVTRDE</sequence>
<comment type="caution">
    <text evidence="1">The sequence shown here is derived from an EMBL/GenBank/DDBJ whole genome shotgun (WGS) entry which is preliminary data.</text>
</comment>
<evidence type="ECO:0000313" key="1">
    <source>
        <dbReference type="EMBL" id="GHD98868.1"/>
    </source>
</evidence>
<reference evidence="1" key="1">
    <citation type="journal article" date="2014" name="Int. J. Syst. Evol. Microbiol.">
        <title>Complete genome sequence of Corynebacterium casei LMG S-19264T (=DSM 44701T), isolated from a smear-ripened cheese.</title>
        <authorList>
            <consortium name="US DOE Joint Genome Institute (JGI-PGF)"/>
            <person name="Walter F."/>
            <person name="Albersmeier A."/>
            <person name="Kalinowski J."/>
            <person name="Ruckert C."/>
        </authorList>
    </citation>
    <scope>NUCLEOTIDE SEQUENCE</scope>
    <source>
        <strain evidence="1">JCM 4714</strain>
    </source>
</reference>
<keyword evidence="2" id="KW-1185">Reference proteome</keyword>
<dbReference type="Proteomes" id="UP000655443">
    <property type="component" value="Unassembled WGS sequence"/>
</dbReference>
<accession>A0A919CZE9</accession>
<dbReference type="AlphaFoldDB" id="A0A919CZE9"/>
<proteinExistence type="predicted"/>
<protein>
    <submittedName>
        <fullName evidence="1">Uncharacterized protein</fullName>
    </submittedName>
</protein>
<dbReference type="EMBL" id="BMVG01000001">
    <property type="protein sequence ID" value="GHD98868.1"/>
    <property type="molecule type" value="Genomic_DNA"/>
</dbReference>